<proteinExistence type="predicted"/>
<dbReference type="InterPro" id="IPR050468">
    <property type="entry name" value="Cuticle_Struct_Prot"/>
</dbReference>
<dbReference type="GO" id="GO:0008010">
    <property type="term" value="F:structural constituent of chitin-based larval cuticle"/>
    <property type="evidence" value="ECO:0007669"/>
    <property type="project" value="TreeGrafter"/>
</dbReference>
<evidence type="ECO:0000256" key="1">
    <source>
        <dbReference type="ARBA" id="ARBA00022460"/>
    </source>
</evidence>
<organism evidence="4">
    <name type="scientific">Phlebotomus kandelakii</name>
    <dbReference type="NCBI Taxonomy" id="1109342"/>
    <lineage>
        <taxon>Eukaryota</taxon>
        <taxon>Metazoa</taxon>
        <taxon>Ecdysozoa</taxon>
        <taxon>Arthropoda</taxon>
        <taxon>Hexapoda</taxon>
        <taxon>Insecta</taxon>
        <taxon>Pterygota</taxon>
        <taxon>Neoptera</taxon>
        <taxon>Endopterygota</taxon>
        <taxon>Diptera</taxon>
        <taxon>Nematocera</taxon>
        <taxon>Psychodoidea</taxon>
        <taxon>Psychodidae</taxon>
        <taxon>Phlebotomus</taxon>
        <taxon>Larroussius</taxon>
    </lineage>
</organism>
<dbReference type="PANTHER" id="PTHR10380">
    <property type="entry name" value="CUTICLE PROTEIN"/>
    <property type="match status" value="1"/>
</dbReference>
<feature type="signal peptide" evidence="3">
    <location>
        <begin position="1"/>
        <end position="19"/>
    </location>
</feature>
<dbReference type="EMBL" id="GIFK01001182">
    <property type="protein sequence ID" value="NBJ58885.1"/>
    <property type="molecule type" value="Transcribed_RNA"/>
</dbReference>
<protein>
    <submittedName>
        <fullName evidence="4">Putative cuticular protein 49ae</fullName>
    </submittedName>
</protein>
<reference evidence="4" key="1">
    <citation type="submission" date="2019-10" db="EMBL/GenBank/DDBJ databases">
        <title>Short sand fly seasons in Tbilisi, Georgia, hinder development of host immunity to saliva of the visceral leishmaniasis vector Phlebotomus kandelakii.</title>
        <authorList>
            <person name="Oliveira F."/>
            <person name="Giorgobiani E."/>
            <person name="Guimaraes-Costa A.B."/>
            <person name="Abdeladhim M."/>
            <person name="Oristian J."/>
            <person name="Tskhvaradze L."/>
            <person name="Tsertsvadze N."/>
            <person name="Zakalashvili M."/>
            <person name="Valenzuela J.G."/>
            <person name="Kamhawi S."/>
        </authorList>
    </citation>
    <scope>NUCLEOTIDE SEQUENCE</scope>
    <source>
        <strain evidence="4">Wild-capture in Tbilisi</strain>
        <tissue evidence="4">Salivary glands</tissue>
    </source>
</reference>
<keyword evidence="1 2" id="KW-0193">Cuticle</keyword>
<dbReference type="PANTHER" id="PTHR10380:SF217">
    <property type="entry name" value="CUTICULAR PROTEIN 49AE"/>
    <property type="match status" value="1"/>
</dbReference>
<dbReference type="GO" id="GO:0062129">
    <property type="term" value="C:chitin-based extracellular matrix"/>
    <property type="evidence" value="ECO:0007669"/>
    <property type="project" value="TreeGrafter"/>
</dbReference>
<dbReference type="Pfam" id="PF00379">
    <property type="entry name" value="Chitin_bind_4"/>
    <property type="match status" value="1"/>
</dbReference>
<accession>A0A6B2E6I6</accession>
<dbReference type="PROSITE" id="PS00233">
    <property type="entry name" value="CHIT_BIND_RR_1"/>
    <property type="match status" value="1"/>
</dbReference>
<evidence type="ECO:0000313" key="4">
    <source>
        <dbReference type="EMBL" id="NBJ58885.1"/>
    </source>
</evidence>
<dbReference type="InterPro" id="IPR031311">
    <property type="entry name" value="CHIT_BIND_RR_consensus"/>
</dbReference>
<dbReference type="PRINTS" id="PR00947">
    <property type="entry name" value="CUTICLE"/>
</dbReference>
<name>A0A6B2E6I6_9DIPT</name>
<sequence length="135" mass="14469">MKFMIICCAILLMAIWTQGAPQGPKAAEPIAIISQDSNLEPDGSYQYSYETANGIKGQETGTLKRATSPDTSDVIISQGSYTYTSPEGEQISVNYSADDVNGFVPQGAHLPTSPPIPPAIEKALQYIASQSKTRK</sequence>
<dbReference type="InterPro" id="IPR000618">
    <property type="entry name" value="Insect_cuticle"/>
</dbReference>
<evidence type="ECO:0000256" key="2">
    <source>
        <dbReference type="PROSITE-ProRule" id="PRU00497"/>
    </source>
</evidence>
<evidence type="ECO:0000256" key="3">
    <source>
        <dbReference type="SAM" id="SignalP"/>
    </source>
</evidence>
<feature type="chain" id="PRO_5025609352" evidence="3">
    <location>
        <begin position="20"/>
        <end position="135"/>
    </location>
</feature>
<dbReference type="AlphaFoldDB" id="A0A6B2E6I6"/>
<dbReference type="PROSITE" id="PS51155">
    <property type="entry name" value="CHIT_BIND_RR_2"/>
    <property type="match status" value="1"/>
</dbReference>
<keyword evidence="3" id="KW-0732">Signal</keyword>